<dbReference type="EMBL" id="RZNH01000027">
    <property type="protein sequence ID" value="NOU61086.1"/>
    <property type="molecule type" value="Genomic_DNA"/>
</dbReference>
<feature type="domain" description="GHMP kinase N-terminal" evidence="10">
    <location>
        <begin position="88"/>
        <end position="153"/>
    </location>
</feature>
<keyword evidence="3" id="KW-0808">Transferase</keyword>
<dbReference type="SUPFAM" id="SSF55060">
    <property type="entry name" value="GHMP Kinase, C-terminal domain"/>
    <property type="match status" value="1"/>
</dbReference>
<keyword evidence="1" id="KW-0963">Cytoplasm</keyword>
<evidence type="ECO:0000256" key="7">
    <source>
        <dbReference type="ARBA" id="ARBA00022842"/>
    </source>
</evidence>
<keyword evidence="6" id="KW-0067">ATP-binding</keyword>
<dbReference type="SUPFAM" id="SSF54211">
    <property type="entry name" value="Ribosomal protein S5 domain 2-like"/>
    <property type="match status" value="1"/>
</dbReference>
<dbReference type="PANTHER" id="PTHR43290:SF2">
    <property type="entry name" value="MEVALONATE KINASE"/>
    <property type="match status" value="1"/>
</dbReference>
<keyword evidence="12" id="KW-1185">Reference proteome</keyword>
<dbReference type="PRINTS" id="PR00959">
    <property type="entry name" value="MEVGALKINASE"/>
</dbReference>
<name>A0ABX1WYM0_9BACT</name>
<dbReference type="PANTHER" id="PTHR43290">
    <property type="entry name" value="MEVALONATE KINASE"/>
    <property type="match status" value="1"/>
</dbReference>
<evidence type="ECO:0000256" key="1">
    <source>
        <dbReference type="ARBA" id="ARBA00022490"/>
    </source>
</evidence>
<evidence type="ECO:0000313" key="11">
    <source>
        <dbReference type="EMBL" id="NOU61086.1"/>
    </source>
</evidence>
<comment type="pathway">
    <text evidence="9">Isoprenoid biosynthesis; isopentenyl diphosphate biosynthesis via mevalonate pathway; isopentenyl diphosphate from (R)-mevalonate: step 1/3.</text>
</comment>
<gene>
    <name evidence="11" type="ORF">ELS83_14785</name>
</gene>
<dbReference type="RefSeq" id="WP_171596353.1">
    <property type="nucleotide sequence ID" value="NZ_RZNH01000027.1"/>
</dbReference>
<keyword evidence="2" id="KW-0444">Lipid biosynthesis</keyword>
<sequence>MVNKADNWVYGKLLLFGEYSVLMDSMALSIPCHQFKARLRFEPYKESEISRNSNDQLQIYLKYLLSHSDSFQSILDLSNLERDIRSGMYFDSSIPISYGVGSSGALCAALYQRYGNSQQVDNHDLSSLKEILAMMEGGFHGKSSGLDPLISYLNQAVILSSKNQINIVDIQVDEMAGENALILIDTQQKGDTAPLVTSFLNRCNNEKYNKLIRNELIPITNKCISSFCNHDSDLFFQSIQALSGFQYNHFADKIPIGFKELWKTGIDSQQFHLKLCGSGGGGFLLCFTRNASETELFLSKMGYSHQRLALNF</sequence>
<reference evidence="11 12" key="1">
    <citation type="submission" date="2018-12" db="EMBL/GenBank/DDBJ databases">
        <title>Marinifilum JC070 sp. nov., a marine bacterium isolated from Yongle Blue Hole in the South China Sea.</title>
        <authorList>
            <person name="Fu T."/>
        </authorList>
    </citation>
    <scope>NUCLEOTIDE SEQUENCE [LARGE SCALE GENOMIC DNA]</scope>
    <source>
        <strain evidence="11 12">JC070</strain>
    </source>
</reference>
<keyword evidence="8" id="KW-0443">Lipid metabolism</keyword>
<keyword evidence="7" id="KW-0460">Magnesium</keyword>
<dbReference type="InterPro" id="IPR006204">
    <property type="entry name" value="GHMP_kinase_N_dom"/>
</dbReference>
<evidence type="ECO:0000256" key="5">
    <source>
        <dbReference type="ARBA" id="ARBA00022777"/>
    </source>
</evidence>
<dbReference type="InterPro" id="IPR006205">
    <property type="entry name" value="Mev_gal_kin"/>
</dbReference>
<evidence type="ECO:0000256" key="6">
    <source>
        <dbReference type="ARBA" id="ARBA00022840"/>
    </source>
</evidence>
<dbReference type="InterPro" id="IPR036554">
    <property type="entry name" value="GHMP_kinase_C_sf"/>
</dbReference>
<evidence type="ECO:0000256" key="2">
    <source>
        <dbReference type="ARBA" id="ARBA00022516"/>
    </source>
</evidence>
<keyword evidence="4" id="KW-0547">Nucleotide-binding</keyword>
<dbReference type="Gene3D" id="3.30.230.10">
    <property type="match status" value="1"/>
</dbReference>
<keyword evidence="5 11" id="KW-0418">Kinase</keyword>
<comment type="caution">
    <text evidence="11">The sequence shown here is derived from an EMBL/GenBank/DDBJ whole genome shotgun (WGS) entry which is preliminary data.</text>
</comment>
<protein>
    <submittedName>
        <fullName evidence="11">Mevalonate kinase</fullName>
    </submittedName>
</protein>
<evidence type="ECO:0000256" key="9">
    <source>
        <dbReference type="ARBA" id="ARBA00029438"/>
    </source>
</evidence>
<evidence type="ECO:0000256" key="4">
    <source>
        <dbReference type="ARBA" id="ARBA00022741"/>
    </source>
</evidence>
<dbReference type="InterPro" id="IPR020568">
    <property type="entry name" value="Ribosomal_Su5_D2-typ_SF"/>
</dbReference>
<proteinExistence type="predicted"/>
<evidence type="ECO:0000313" key="12">
    <source>
        <dbReference type="Proteomes" id="UP000732105"/>
    </source>
</evidence>
<dbReference type="GO" id="GO:0016301">
    <property type="term" value="F:kinase activity"/>
    <property type="evidence" value="ECO:0007669"/>
    <property type="project" value="UniProtKB-KW"/>
</dbReference>
<dbReference type="Gene3D" id="3.30.70.890">
    <property type="entry name" value="GHMP kinase, C-terminal domain"/>
    <property type="match status" value="1"/>
</dbReference>
<organism evidence="11 12">
    <name type="scientific">Marinifilum caeruleilacunae</name>
    <dbReference type="NCBI Taxonomy" id="2499076"/>
    <lineage>
        <taxon>Bacteria</taxon>
        <taxon>Pseudomonadati</taxon>
        <taxon>Bacteroidota</taxon>
        <taxon>Bacteroidia</taxon>
        <taxon>Marinilabiliales</taxon>
        <taxon>Marinifilaceae</taxon>
    </lineage>
</organism>
<dbReference type="InterPro" id="IPR014721">
    <property type="entry name" value="Ribsml_uS5_D2-typ_fold_subgr"/>
</dbReference>
<evidence type="ECO:0000256" key="8">
    <source>
        <dbReference type="ARBA" id="ARBA00023098"/>
    </source>
</evidence>
<dbReference type="Proteomes" id="UP000732105">
    <property type="component" value="Unassembled WGS sequence"/>
</dbReference>
<dbReference type="Pfam" id="PF00288">
    <property type="entry name" value="GHMP_kinases_N"/>
    <property type="match status" value="1"/>
</dbReference>
<evidence type="ECO:0000256" key="3">
    <source>
        <dbReference type="ARBA" id="ARBA00022679"/>
    </source>
</evidence>
<accession>A0ABX1WYM0</accession>
<evidence type="ECO:0000259" key="10">
    <source>
        <dbReference type="Pfam" id="PF00288"/>
    </source>
</evidence>